<dbReference type="FunFam" id="3.30.63.10:FF:000002">
    <property type="entry name" value="Guanylate kinase 1"/>
    <property type="match status" value="1"/>
</dbReference>
<dbReference type="NCBIfam" id="TIGR03263">
    <property type="entry name" value="guanyl_kin"/>
    <property type="match status" value="1"/>
</dbReference>
<evidence type="ECO:0000256" key="6">
    <source>
        <dbReference type="ARBA" id="ARBA00022840"/>
    </source>
</evidence>
<dbReference type="Proteomes" id="UP000625711">
    <property type="component" value="Unassembled WGS sequence"/>
</dbReference>
<dbReference type="FunFam" id="3.40.50.300:FF:000776">
    <property type="entry name" value="Guanylate kinase 2"/>
    <property type="match status" value="1"/>
</dbReference>
<dbReference type="EMBL" id="JAACXV010000213">
    <property type="protein sequence ID" value="KAF7281930.1"/>
    <property type="molecule type" value="Genomic_DNA"/>
</dbReference>
<evidence type="ECO:0000313" key="8">
    <source>
        <dbReference type="EMBL" id="KAF7281930.1"/>
    </source>
</evidence>
<dbReference type="GO" id="GO:0005829">
    <property type="term" value="C:cytosol"/>
    <property type="evidence" value="ECO:0007669"/>
    <property type="project" value="TreeGrafter"/>
</dbReference>
<proteinExistence type="inferred from homology"/>
<evidence type="ECO:0000259" key="7">
    <source>
        <dbReference type="PROSITE" id="PS50052"/>
    </source>
</evidence>
<dbReference type="EC" id="2.7.4.8" evidence="2"/>
<dbReference type="PROSITE" id="PS50052">
    <property type="entry name" value="GUANYLATE_KINASE_2"/>
    <property type="match status" value="1"/>
</dbReference>
<accession>A0A834IJC0</accession>
<dbReference type="PANTHER" id="PTHR23117:SF13">
    <property type="entry name" value="GUANYLATE KINASE"/>
    <property type="match status" value="1"/>
</dbReference>
<keyword evidence="5" id="KW-0418">Kinase</keyword>
<dbReference type="GO" id="GO:0005524">
    <property type="term" value="F:ATP binding"/>
    <property type="evidence" value="ECO:0007669"/>
    <property type="project" value="UniProtKB-KW"/>
</dbReference>
<organism evidence="8 9">
    <name type="scientific">Rhynchophorus ferrugineus</name>
    <name type="common">Red palm weevil</name>
    <name type="synonym">Curculio ferrugineus</name>
    <dbReference type="NCBI Taxonomy" id="354439"/>
    <lineage>
        <taxon>Eukaryota</taxon>
        <taxon>Metazoa</taxon>
        <taxon>Ecdysozoa</taxon>
        <taxon>Arthropoda</taxon>
        <taxon>Hexapoda</taxon>
        <taxon>Insecta</taxon>
        <taxon>Pterygota</taxon>
        <taxon>Neoptera</taxon>
        <taxon>Endopterygota</taxon>
        <taxon>Coleoptera</taxon>
        <taxon>Polyphaga</taxon>
        <taxon>Cucujiformia</taxon>
        <taxon>Curculionidae</taxon>
        <taxon>Dryophthorinae</taxon>
        <taxon>Rhynchophorus</taxon>
    </lineage>
</organism>
<dbReference type="Gene3D" id="3.40.50.300">
    <property type="entry name" value="P-loop containing nucleotide triphosphate hydrolases"/>
    <property type="match status" value="1"/>
</dbReference>
<name>A0A834IJC0_RHYFE</name>
<keyword evidence="6" id="KW-0067">ATP-binding</keyword>
<evidence type="ECO:0000256" key="1">
    <source>
        <dbReference type="ARBA" id="ARBA00005790"/>
    </source>
</evidence>
<dbReference type="InterPro" id="IPR017665">
    <property type="entry name" value="Guanylate_kinase"/>
</dbReference>
<sequence length="198" mass="22304">MAHHKLLVFCGPSGSGKSTLVGKMMQEFPEKFGFSVSHTTRKPRPGEFEGEHYFFTTKEEIQKSVADGNFIETAVFSGNIYGTSKSAVESVINSGRVCVLDIDVQGVKQIKTTSFKPWYIFVSPPSLHELEVRLRGRNTETEESLRERLRIAGEELKYGETPGNFDLNIVNNDLNEAYSILRKFLLDRVLDNHLTNGN</sequence>
<dbReference type="PANTHER" id="PTHR23117">
    <property type="entry name" value="GUANYLATE KINASE-RELATED"/>
    <property type="match status" value="1"/>
</dbReference>
<keyword evidence="4" id="KW-0547">Nucleotide-binding</keyword>
<protein>
    <recommendedName>
        <fullName evidence="2">guanylate kinase</fullName>
        <ecNumber evidence="2">2.7.4.8</ecNumber>
    </recommendedName>
</protein>
<dbReference type="Gene3D" id="3.30.63.10">
    <property type="entry name" value="Guanylate Kinase phosphate binding domain"/>
    <property type="match status" value="1"/>
</dbReference>
<dbReference type="SUPFAM" id="SSF52540">
    <property type="entry name" value="P-loop containing nucleoside triphosphate hydrolases"/>
    <property type="match status" value="1"/>
</dbReference>
<feature type="domain" description="Guanylate kinase-like" evidence="7">
    <location>
        <begin position="4"/>
        <end position="186"/>
    </location>
</feature>
<keyword evidence="9" id="KW-1185">Reference proteome</keyword>
<evidence type="ECO:0000256" key="3">
    <source>
        <dbReference type="ARBA" id="ARBA00022679"/>
    </source>
</evidence>
<dbReference type="SMART" id="SM00072">
    <property type="entry name" value="GuKc"/>
    <property type="match status" value="1"/>
</dbReference>
<gene>
    <name evidence="8" type="ORF">GWI33_004049</name>
</gene>
<keyword evidence="3" id="KW-0808">Transferase</keyword>
<reference evidence="8" key="1">
    <citation type="submission" date="2020-08" db="EMBL/GenBank/DDBJ databases">
        <title>Genome sequencing and assembly of the red palm weevil Rhynchophorus ferrugineus.</title>
        <authorList>
            <person name="Dias G.B."/>
            <person name="Bergman C.M."/>
            <person name="Manee M."/>
        </authorList>
    </citation>
    <scope>NUCLEOTIDE SEQUENCE</scope>
    <source>
        <strain evidence="8">AA-2017</strain>
        <tissue evidence="8">Whole larva</tissue>
    </source>
</reference>
<dbReference type="InterPro" id="IPR027417">
    <property type="entry name" value="P-loop_NTPase"/>
</dbReference>
<evidence type="ECO:0000256" key="5">
    <source>
        <dbReference type="ARBA" id="ARBA00022777"/>
    </source>
</evidence>
<evidence type="ECO:0000256" key="2">
    <source>
        <dbReference type="ARBA" id="ARBA00012961"/>
    </source>
</evidence>
<dbReference type="CDD" id="cd00071">
    <property type="entry name" value="GMPK"/>
    <property type="match status" value="1"/>
</dbReference>
<comment type="similarity">
    <text evidence="1">Belongs to the guanylate kinase family.</text>
</comment>
<dbReference type="InterPro" id="IPR008145">
    <property type="entry name" value="GK/Ca_channel_bsu"/>
</dbReference>
<comment type="caution">
    <text evidence="8">The sequence shown here is derived from an EMBL/GenBank/DDBJ whole genome shotgun (WGS) entry which is preliminary data.</text>
</comment>
<dbReference type="InterPro" id="IPR020590">
    <property type="entry name" value="Guanylate_kinase_CS"/>
</dbReference>
<evidence type="ECO:0000313" key="9">
    <source>
        <dbReference type="Proteomes" id="UP000625711"/>
    </source>
</evidence>
<dbReference type="Pfam" id="PF00625">
    <property type="entry name" value="Guanylate_kin"/>
    <property type="match status" value="1"/>
</dbReference>
<dbReference type="AlphaFoldDB" id="A0A834IJC0"/>
<dbReference type="GO" id="GO:0004385">
    <property type="term" value="F:GMP kinase activity"/>
    <property type="evidence" value="ECO:0007669"/>
    <property type="project" value="UniProtKB-EC"/>
</dbReference>
<evidence type="ECO:0000256" key="4">
    <source>
        <dbReference type="ARBA" id="ARBA00022741"/>
    </source>
</evidence>
<dbReference type="OrthoDB" id="6334211at2759"/>
<dbReference type="PROSITE" id="PS00856">
    <property type="entry name" value="GUANYLATE_KINASE_1"/>
    <property type="match status" value="1"/>
</dbReference>
<dbReference type="InterPro" id="IPR008144">
    <property type="entry name" value="Guanylate_kin-like_dom"/>
</dbReference>